<protein>
    <submittedName>
        <fullName evidence="2">Phosphoprotein</fullName>
    </submittedName>
</protein>
<organism evidence="2 3">
    <name type="scientific">Sena Madureira virus</name>
    <dbReference type="NCBI Taxonomy" id="1272957"/>
    <lineage>
        <taxon>Viruses</taxon>
        <taxon>Riboviria</taxon>
        <taxon>Orthornavirae</taxon>
        <taxon>Negarnaviricota</taxon>
        <taxon>Haploviricotina</taxon>
        <taxon>Monjiviricetes</taxon>
        <taxon>Mononegavirales</taxon>
        <taxon>Rhabdoviridae</taxon>
        <taxon>Alpharhabdovirinae</taxon>
        <taxon>Sripuvirus</taxon>
        <taxon>Sripuvirus madureira</taxon>
    </lineage>
</organism>
<name>A0A0D3R1E6_9RHAB</name>
<reference evidence="2 3" key="1">
    <citation type="journal article" date="2015" name="PLoS Pathog.">
        <title>Evolution of genome size and complexity in the rhabdoviridae.</title>
        <authorList>
            <person name="Walker P.J."/>
            <person name="Firth C."/>
            <person name="Widen S.G."/>
            <person name="Blasdell K.R."/>
            <person name="Guzman H."/>
            <person name="Wood T.G."/>
            <person name="Paradkar P.N."/>
            <person name="Holmes E.C."/>
            <person name="Tesh R.B."/>
            <person name="Vasilakis N."/>
        </authorList>
    </citation>
    <scope>NUCLEOTIDE SEQUENCE [LARGE SCALE GENOMIC DNA]</scope>
    <source>
        <strain evidence="2 3">BeAn303197</strain>
    </source>
</reference>
<feature type="region of interest" description="Disordered" evidence="1">
    <location>
        <begin position="32"/>
        <end position="54"/>
    </location>
</feature>
<proteinExistence type="predicted"/>
<sequence>MENFPPDFDPTKSLNSCLKSFEKTCNEERIFGGENHNDLENASGGDSITTNDSEQSSSDVFIIEKIPVGLSAKEIEDRQVLNILRGFQQIGIECQFTSRNDDHLKFTVIWPDDSSSEISNNETLQNDKREEKYENENNDSDDEIQSAPEIDLDTFNFLKGYSEEYVKLNQENILPQIDQKTLMFLRDLENGFELRSIEGGYVNIHLGLLKTPIDKIKKIKYPEVYDVKEYCFKMLSEDPTDIELFSMVDWD</sequence>
<dbReference type="EMBL" id="KM205004">
    <property type="protein sequence ID" value="AJR28441.1"/>
    <property type="molecule type" value="Viral_cRNA"/>
</dbReference>
<dbReference type="KEGG" id="vg:37627537"/>
<feature type="compositionally biased region" description="Polar residues" evidence="1">
    <location>
        <begin position="44"/>
        <end position="54"/>
    </location>
</feature>
<feature type="compositionally biased region" description="Basic and acidic residues" evidence="1">
    <location>
        <begin position="125"/>
        <end position="135"/>
    </location>
</feature>
<keyword evidence="3" id="KW-1185">Reference proteome</keyword>
<accession>A0A0D3R1E6</accession>
<dbReference type="RefSeq" id="YP_009362106.1">
    <property type="nucleotide sequence ID" value="NC_034529.1"/>
</dbReference>
<evidence type="ECO:0000313" key="2">
    <source>
        <dbReference type="EMBL" id="AJR28441.1"/>
    </source>
</evidence>
<evidence type="ECO:0000256" key="1">
    <source>
        <dbReference type="SAM" id="MobiDB-lite"/>
    </source>
</evidence>
<evidence type="ECO:0000313" key="3">
    <source>
        <dbReference type="Proteomes" id="UP000203248"/>
    </source>
</evidence>
<dbReference type="Proteomes" id="UP000203248">
    <property type="component" value="Segment"/>
</dbReference>
<feature type="region of interest" description="Disordered" evidence="1">
    <location>
        <begin position="116"/>
        <end position="146"/>
    </location>
</feature>
<dbReference type="GeneID" id="37627537"/>
<dbReference type="OrthoDB" id="32996at10239"/>